<organism evidence="1">
    <name type="scientific">Rhipicephalus zambeziensis</name>
    <dbReference type="NCBI Taxonomy" id="60191"/>
    <lineage>
        <taxon>Eukaryota</taxon>
        <taxon>Metazoa</taxon>
        <taxon>Ecdysozoa</taxon>
        <taxon>Arthropoda</taxon>
        <taxon>Chelicerata</taxon>
        <taxon>Arachnida</taxon>
        <taxon>Acari</taxon>
        <taxon>Parasitiformes</taxon>
        <taxon>Ixodida</taxon>
        <taxon>Ixodoidea</taxon>
        <taxon>Ixodidae</taxon>
        <taxon>Rhipicephalinae</taxon>
        <taxon>Rhipicephalus</taxon>
        <taxon>Rhipicephalus</taxon>
    </lineage>
</organism>
<sequence length="97" mass="10920">MLVLNEMVFQLSSGHEHCCITMSSPFLPKRLLLQLQCLQCRPACLSITVTKDSAFFLWTTLLMECFLVFRVGVKSGVYCTGLDDYDIFFCCPAVPAI</sequence>
<reference evidence="1" key="1">
    <citation type="journal article" date="2017" name="Parasit. Vectors">
        <title>Sialotranscriptomics of Rhipicephalus zambeziensis reveals intricate expression profiles of secretory proteins and suggests tight temporal transcriptional regulation during blood-feeding.</title>
        <authorList>
            <person name="de Castro M.H."/>
            <person name="de Klerk D."/>
            <person name="Pienaar R."/>
            <person name="Rees D.J.G."/>
            <person name="Mans B.J."/>
        </authorList>
    </citation>
    <scope>NUCLEOTIDE SEQUENCE</scope>
    <source>
        <tissue evidence="1">Salivary glands</tissue>
    </source>
</reference>
<name>A0A224YFP4_9ACAR</name>
<dbReference type="EMBL" id="GFPF01001638">
    <property type="protein sequence ID" value="MAA12784.1"/>
    <property type="molecule type" value="Transcribed_RNA"/>
</dbReference>
<proteinExistence type="predicted"/>
<dbReference type="AlphaFoldDB" id="A0A224YFP4"/>
<evidence type="ECO:0000313" key="1">
    <source>
        <dbReference type="EMBL" id="MAA12784.1"/>
    </source>
</evidence>
<accession>A0A224YFP4</accession>
<protein>
    <submittedName>
        <fullName evidence="1">Uncharacterized protein</fullName>
    </submittedName>
</protein>